<feature type="compositionally biased region" description="Low complexity" evidence="1">
    <location>
        <begin position="22"/>
        <end position="51"/>
    </location>
</feature>
<comment type="caution">
    <text evidence="3">The sequence shown here is derived from an EMBL/GenBank/DDBJ whole genome shotgun (WGS) entry which is preliminary data.</text>
</comment>
<accession>A0A4R4D2J2</accession>
<feature type="non-terminal residue" evidence="3">
    <location>
        <position position="131"/>
    </location>
</feature>
<protein>
    <submittedName>
        <fullName evidence="3">Uncharacterized protein</fullName>
    </submittedName>
</protein>
<feature type="signal peptide" evidence="2">
    <location>
        <begin position="1"/>
        <end position="24"/>
    </location>
</feature>
<dbReference type="AlphaFoldDB" id="A0A4R4D2J2"/>
<proteinExistence type="predicted"/>
<organism evidence="3 4">
    <name type="scientific">Roseicella aquatilis</name>
    <dbReference type="NCBI Taxonomy" id="2527868"/>
    <lineage>
        <taxon>Bacteria</taxon>
        <taxon>Pseudomonadati</taxon>
        <taxon>Pseudomonadota</taxon>
        <taxon>Alphaproteobacteria</taxon>
        <taxon>Acetobacterales</taxon>
        <taxon>Roseomonadaceae</taxon>
        <taxon>Roseicella</taxon>
    </lineage>
</organism>
<sequence>MTIGAASILPFFLRLPSAYGSALASSGSGQAASSADSASSGSGSTTAGSSTPRDVIGIQVPLPGGTFTADAGDSLGLRDLFDAGAGAWDSIARYRVALRDDPATPGGGRLLLRGQDVSGRVDFTPAEFNEL</sequence>
<reference evidence="3 4" key="1">
    <citation type="submission" date="2019-03" db="EMBL/GenBank/DDBJ databases">
        <title>Paracraurococcus aquatilis NE82 genome sequence.</title>
        <authorList>
            <person name="Zhao Y."/>
            <person name="Du Z."/>
        </authorList>
    </citation>
    <scope>NUCLEOTIDE SEQUENCE [LARGE SCALE GENOMIC DNA]</scope>
    <source>
        <strain evidence="3 4">NE82</strain>
    </source>
</reference>
<feature type="chain" id="PRO_5020913534" evidence="2">
    <location>
        <begin position="25"/>
        <end position="131"/>
    </location>
</feature>
<evidence type="ECO:0000313" key="3">
    <source>
        <dbReference type="EMBL" id="TCZ50207.1"/>
    </source>
</evidence>
<feature type="region of interest" description="Disordered" evidence="1">
    <location>
        <begin position="22"/>
        <end position="59"/>
    </location>
</feature>
<dbReference type="Proteomes" id="UP000295023">
    <property type="component" value="Unassembled WGS sequence"/>
</dbReference>
<evidence type="ECO:0000313" key="4">
    <source>
        <dbReference type="Proteomes" id="UP000295023"/>
    </source>
</evidence>
<evidence type="ECO:0000256" key="1">
    <source>
        <dbReference type="SAM" id="MobiDB-lite"/>
    </source>
</evidence>
<name>A0A4R4D2J2_9PROT</name>
<keyword evidence="2" id="KW-0732">Signal</keyword>
<dbReference type="EMBL" id="SKBM01000078">
    <property type="protein sequence ID" value="TCZ50207.1"/>
    <property type="molecule type" value="Genomic_DNA"/>
</dbReference>
<gene>
    <name evidence="3" type="ORF">EXY23_27410</name>
</gene>
<keyword evidence="4" id="KW-1185">Reference proteome</keyword>
<dbReference type="RefSeq" id="WP_205963752.1">
    <property type="nucleotide sequence ID" value="NZ_SKBM01000078.1"/>
</dbReference>
<evidence type="ECO:0000256" key="2">
    <source>
        <dbReference type="SAM" id="SignalP"/>
    </source>
</evidence>